<keyword evidence="4" id="KW-0067">ATP-binding</keyword>
<accession>A0A834Z4S4</accession>
<dbReference type="InterPro" id="IPR039904">
    <property type="entry name" value="TRANK1"/>
</dbReference>
<evidence type="ECO:0000256" key="4">
    <source>
        <dbReference type="ARBA" id="ARBA00022840"/>
    </source>
</evidence>
<dbReference type="CDD" id="cd18808">
    <property type="entry name" value="SF1_C_Upf1"/>
    <property type="match status" value="1"/>
</dbReference>
<dbReference type="AlphaFoldDB" id="A0A834Z4S4"/>
<reference evidence="6 7" key="1">
    <citation type="submission" date="2020-04" db="EMBL/GenBank/DDBJ databases">
        <title>Plant Genome Project.</title>
        <authorList>
            <person name="Zhang R.-G."/>
        </authorList>
    </citation>
    <scope>NUCLEOTIDE SEQUENCE [LARGE SCALE GENOMIC DNA]</scope>
    <source>
        <strain evidence="6">YNK0</strain>
        <tissue evidence="6">Leaf</tissue>
    </source>
</reference>
<dbReference type="PANTHER" id="PTHR21529">
    <property type="entry name" value="MAMMARY TURMOR VIRUS RECEPTOR HOMOLOG 1, 2 MTVR1, 2"/>
    <property type="match status" value="1"/>
</dbReference>
<dbReference type="Pfam" id="PF13087">
    <property type="entry name" value="AAA_12"/>
    <property type="match status" value="1"/>
</dbReference>
<evidence type="ECO:0000313" key="7">
    <source>
        <dbReference type="Proteomes" id="UP000655225"/>
    </source>
</evidence>
<sequence>MSTIFTVAAIQEKLGQKYEKLGDFVVKVKSIDGFQGGEEDIVIISTVRSNHGGSIGFLSIPQRTNVALTRARHSLWILGNGTTLIKSDSVWEAVVCDAKDRQCFFNADEDKDLAKAILQVKKELEQFDDLLNGESILFKSARWKVLFSDNFRKSFGKLKSNQTRKSVINLLLKLSSGWRPKKRNVGIVCESEQLVKQFKVEGLYLVCTIDVVKDSTLIQVLKVWDILPLEDIPKLVKRLDSISAMYTNDYVNRCNAKCLEGYAQFLHSY</sequence>
<dbReference type="OMA" id="DIENEGY"/>
<dbReference type="PANTHER" id="PTHR21529:SF4">
    <property type="entry name" value="TPR AND ANKYRIN REPEAT-CONTAINING PROTEIN 1"/>
    <property type="match status" value="1"/>
</dbReference>
<name>A0A834Z4S4_TETSI</name>
<keyword evidence="1" id="KW-0547">Nucleotide-binding</keyword>
<dbReference type="Proteomes" id="UP000655225">
    <property type="component" value="Unassembled WGS sequence"/>
</dbReference>
<protein>
    <recommendedName>
        <fullName evidence="5">DNA2/NAM7 helicase-like C-terminal domain-containing protein</fullName>
    </recommendedName>
</protein>
<dbReference type="Gene3D" id="3.40.50.300">
    <property type="entry name" value="P-loop containing nucleotide triphosphate hydrolases"/>
    <property type="match status" value="1"/>
</dbReference>
<evidence type="ECO:0000256" key="2">
    <source>
        <dbReference type="ARBA" id="ARBA00022801"/>
    </source>
</evidence>
<feature type="domain" description="DNA2/NAM7 helicase-like C-terminal" evidence="5">
    <location>
        <begin position="8"/>
        <end position="80"/>
    </location>
</feature>
<keyword evidence="2" id="KW-0378">Hydrolase</keyword>
<dbReference type="GO" id="GO:0005524">
    <property type="term" value="F:ATP binding"/>
    <property type="evidence" value="ECO:0007669"/>
    <property type="project" value="UniProtKB-KW"/>
</dbReference>
<dbReference type="GO" id="GO:0004386">
    <property type="term" value="F:helicase activity"/>
    <property type="evidence" value="ECO:0007669"/>
    <property type="project" value="UniProtKB-KW"/>
</dbReference>
<evidence type="ECO:0000256" key="3">
    <source>
        <dbReference type="ARBA" id="ARBA00022806"/>
    </source>
</evidence>
<gene>
    <name evidence="6" type="ORF">HHK36_014644</name>
</gene>
<evidence type="ECO:0000259" key="5">
    <source>
        <dbReference type="Pfam" id="PF13087"/>
    </source>
</evidence>
<dbReference type="EMBL" id="JABCRI010000010">
    <property type="protein sequence ID" value="KAF8398786.1"/>
    <property type="molecule type" value="Genomic_DNA"/>
</dbReference>
<dbReference type="OrthoDB" id="6513042at2759"/>
<dbReference type="SUPFAM" id="SSF52540">
    <property type="entry name" value="P-loop containing nucleoside triphosphate hydrolases"/>
    <property type="match status" value="1"/>
</dbReference>
<evidence type="ECO:0000256" key="1">
    <source>
        <dbReference type="ARBA" id="ARBA00022741"/>
    </source>
</evidence>
<dbReference type="InterPro" id="IPR047187">
    <property type="entry name" value="SF1_C_Upf1"/>
</dbReference>
<dbReference type="InterPro" id="IPR041679">
    <property type="entry name" value="DNA2/NAM7-like_C"/>
</dbReference>
<comment type="caution">
    <text evidence="6">The sequence shown here is derived from an EMBL/GenBank/DDBJ whole genome shotgun (WGS) entry which is preliminary data.</text>
</comment>
<dbReference type="GO" id="GO:0016787">
    <property type="term" value="F:hydrolase activity"/>
    <property type="evidence" value="ECO:0007669"/>
    <property type="project" value="UniProtKB-KW"/>
</dbReference>
<organism evidence="6 7">
    <name type="scientific">Tetracentron sinense</name>
    <name type="common">Spur-leaf</name>
    <dbReference type="NCBI Taxonomy" id="13715"/>
    <lineage>
        <taxon>Eukaryota</taxon>
        <taxon>Viridiplantae</taxon>
        <taxon>Streptophyta</taxon>
        <taxon>Embryophyta</taxon>
        <taxon>Tracheophyta</taxon>
        <taxon>Spermatophyta</taxon>
        <taxon>Magnoliopsida</taxon>
        <taxon>Trochodendrales</taxon>
        <taxon>Trochodendraceae</taxon>
        <taxon>Tetracentron</taxon>
    </lineage>
</organism>
<dbReference type="GO" id="GO:0005694">
    <property type="term" value="C:chromosome"/>
    <property type="evidence" value="ECO:0007669"/>
    <property type="project" value="UniProtKB-ARBA"/>
</dbReference>
<keyword evidence="3" id="KW-0347">Helicase</keyword>
<keyword evidence="7" id="KW-1185">Reference proteome</keyword>
<evidence type="ECO:0000313" key="6">
    <source>
        <dbReference type="EMBL" id="KAF8398786.1"/>
    </source>
</evidence>
<dbReference type="InterPro" id="IPR027417">
    <property type="entry name" value="P-loop_NTPase"/>
</dbReference>
<proteinExistence type="predicted"/>
<dbReference type="FunFam" id="3.40.50.300:FF:000326">
    <property type="entry name" value="P-loop containing nucleoside triphosphate hydrolase"/>
    <property type="match status" value="1"/>
</dbReference>